<dbReference type="SUPFAM" id="SSF53756">
    <property type="entry name" value="UDP-Glycosyltransferase/glycogen phosphorylase"/>
    <property type="match status" value="1"/>
</dbReference>
<evidence type="ECO:0000313" key="6">
    <source>
        <dbReference type="Proteomes" id="UP000000249"/>
    </source>
</evidence>
<evidence type="ECO:0000256" key="2">
    <source>
        <dbReference type="ARBA" id="ARBA00022676"/>
    </source>
</evidence>
<evidence type="ECO:0000256" key="1">
    <source>
        <dbReference type="ARBA" id="ARBA00009481"/>
    </source>
</evidence>
<dbReference type="PANTHER" id="PTHR12526">
    <property type="entry name" value="GLYCOSYLTRANSFERASE"/>
    <property type="match status" value="1"/>
</dbReference>
<feature type="domain" description="Glycosyl transferase family 1" evidence="4">
    <location>
        <begin position="188"/>
        <end position="340"/>
    </location>
</feature>
<comment type="similarity">
    <text evidence="1">Belongs to the glycosyltransferase group 1 family. Glycosyltransferase 4 subfamily.</text>
</comment>
<dbReference type="PATRIC" id="fig|345073.21.peg.910"/>
<gene>
    <name evidence="5" type="ordered locus">VC0395_A0450</name>
</gene>
<evidence type="ECO:0000256" key="3">
    <source>
        <dbReference type="ARBA" id="ARBA00022679"/>
    </source>
</evidence>
<accession>A0A0H3AIF9</accession>
<dbReference type="PANTHER" id="PTHR12526:SF640">
    <property type="entry name" value="COLANIC ACID BIOSYNTHESIS GLYCOSYLTRANSFERASE WCAL-RELATED"/>
    <property type="match status" value="1"/>
</dbReference>
<proteinExistence type="inferred from homology"/>
<dbReference type="InterPro" id="IPR001296">
    <property type="entry name" value="Glyco_trans_1"/>
</dbReference>
<dbReference type="KEGG" id="vcr:VC395_0941"/>
<dbReference type="SMR" id="A0A0H3AIF9"/>
<dbReference type="CDD" id="cd03801">
    <property type="entry name" value="GT4_PimA-like"/>
    <property type="match status" value="1"/>
</dbReference>
<dbReference type="eggNOG" id="COG0438">
    <property type="taxonomic scope" value="Bacteria"/>
</dbReference>
<evidence type="ECO:0000259" key="4">
    <source>
        <dbReference type="Pfam" id="PF00534"/>
    </source>
</evidence>
<dbReference type="GO" id="GO:0016757">
    <property type="term" value="F:glycosyltransferase activity"/>
    <property type="evidence" value="ECO:0007669"/>
    <property type="project" value="UniProtKB-KW"/>
</dbReference>
<keyword evidence="3" id="KW-0808">Transferase</keyword>
<dbReference type="Proteomes" id="UP000000249">
    <property type="component" value="Chromosome 1"/>
</dbReference>
<dbReference type="Gene3D" id="3.40.50.2000">
    <property type="entry name" value="Glycogen Phosphorylase B"/>
    <property type="match status" value="2"/>
</dbReference>
<evidence type="ECO:0000313" key="5">
    <source>
        <dbReference type="EMBL" id="ABQ20234.1"/>
    </source>
</evidence>
<name>A0A0H3AIF9_VIBC3</name>
<dbReference type="AlphaFoldDB" id="A0A0H3AIF9"/>
<keyword evidence="2" id="KW-0328">Glycosyltransferase</keyword>
<protein>
    <submittedName>
        <fullName evidence="5">Polysaccharide biosynthesis protein</fullName>
    </submittedName>
</protein>
<dbReference type="OrthoDB" id="9768937at2"/>
<sequence length="365" mass="40499">MYHQGCTVRKNINLMIATDLKGQGGVATVVSTYADCGFLEENHIKLIASHSSLDHGQKWRMTLRFMLALCQLLYCFMRYRVGIVHIHMSSRGSYRRKSVIIRLVKLLKGKVILHLHGAEFRDFYRDECNMVQQRHIRHTFALADHVLVLSTQWLAWLQEVIGRTQGVSVLYNAVPSLALDRHLAQPGRIAFLGRLGTRKGVGDLIQAFALVKQRCPEAQLYLAGDGEIETYQAMAEQLGLNGSVHCLGWIAGEAKLKLLTQTDIYCLPSYNEGFPMGVIEAMSAGIPVVASRAGGIPDAISDGEQGRLIEAGDVVALAQALGDLIEQRAENQRIATAAKQKFAENFSLQAVIPRLQTLYDELLKS</sequence>
<dbReference type="GO" id="GO:1901135">
    <property type="term" value="P:carbohydrate derivative metabolic process"/>
    <property type="evidence" value="ECO:0007669"/>
    <property type="project" value="UniProtKB-ARBA"/>
</dbReference>
<dbReference type="Pfam" id="PF00534">
    <property type="entry name" value="Glycos_transf_1"/>
    <property type="match status" value="1"/>
</dbReference>
<dbReference type="KEGG" id="vco:VC0395_A0450"/>
<organism evidence="5 6">
    <name type="scientific">Vibrio cholerae serotype O1 (strain ATCC 39541 / Classical Ogawa 395 / O395)</name>
    <dbReference type="NCBI Taxonomy" id="345073"/>
    <lineage>
        <taxon>Bacteria</taxon>
        <taxon>Pseudomonadati</taxon>
        <taxon>Pseudomonadota</taxon>
        <taxon>Gammaproteobacteria</taxon>
        <taxon>Vibrionales</taxon>
        <taxon>Vibrionaceae</taxon>
        <taxon>Vibrio</taxon>
    </lineage>
</organism>
<dbReference type="EMBL" id="CP000627">
    <property type="protein sequence ID" value="ABQ20234.1"/>
    <property type="molecule type" value="Genomic_DNA"/>
</dbReference>
<reference evidence="5 6" key="1">
    <citation type="submission" date="2007-03" db="EMBL/GenBank/DDBJ databases">
        <authorList>
            <person name="Heidelberg J."/>
        </authorList>
    </citation>
    <scope>NUCLEOTIDE SEQUENCE [LARGE SCALE GENOMIC DNA]</scope>
    <source>
        <strain evidence="6">ATCC 39541 / Classical Ogawa 395 / O395</strain>
    </source>
</reference>